<comment type="caution">
    <text evidence="2">The sequence shown here is derived from an EMBL/GenBank/DDBJ whole genome shotgun (WGS) entry which is preliminary data.</text>
</comment>
<evidence type="ECO:0000313" key="2">
    <source>
        <dbReference type="EMBL" id="HGY54577.1"/>
    </source>
</evidence>
<evidence type="ECO:0000256" key="1">
    <source>
        <dbReference type="SAM" id="Phobius"/>
    </source>
</evidence>
<feature type="transmembrane region" description="Helical" evidence="1">
    <location>
        <begin position="93"/>
        <end position="113"/>
    </location>
</feature>
<dbReference type="Proteomes" id="UP000885779">
    <property type="component" value="Unassembled WGS sequence"/>
</dbReference>
<feature type="transmembrane region" description="Helical" evidence="1">
    <location>
        <begin position="155"/>
        <end position="173"/>
    </location>
</feature>
<dbReference type="NCBIfam" id="NF037962">
    <property type="entry name" value="arsenic_eff"/>
    <property type="match status" value="1"/>
</dbReference>
<proteinExistence type="predicted"/>
<dbReference type="InterPro" id="IPR021552">
    <property type="entry name" value="ArsP_2"/>
</dbReference>
<feature type="transmembrane region" description="Helical" evidence="1">
    <location>
        <begin position="309"/>
        <end position="328"/>
    </location>
</feature>
<feature type="transmembrane region" description="Helical" evidence="1">
    <location>
        <begin position="34"/>
        <end position="58"/>
    </location>
</feature>
<feature type="transmembrane region" description="Helical" evidence="1">
    <location>
        <begin position="65"/>
        <end position="87"/>
    </location>
</feature>
<name>A0A7V4UC99_CALAY</name>
<keyword evidence="1" id="KW-0472">Membrane</keyword>
<feature type="transmembrane region" description="Helical" evidence="1">
    <location>
        <begin position="240"/>
        <end position="261"/>
    </location>
</feature>
<gene>
    <name evidence="2" type="ORF">ENK44_02635</name>
</gene>
<organism evidence="2">
    <name type="scientific">Caldithrix abyssi</name>
    <dbReference type="NCBI Taxonomy" id="187145"/>
    <lineage>
        <taxon>Bacteria</taxon>
        <taxon>Pseudomonadati</taxon>
        <taxon>Calditrichota</taxon>
        <taxon>Calditrichia</taxon>
        <taxon>Calditrichales</taxon>
        <taxon>Calditrichaceae</taxon>
        <taxon>Caldithrix</taxon>
    </lineage>
</organism>
<evidence type="ECO:0008006" key="3">
    <source>
        <dbReference type="Google" id="ProtNLM"/>
    </source>
</evidence>
<reference evidence="2" key="1">
    <citation type="journal article" date="2020" name="mSystems">
        <title>Genome- and Community-Level Interaction Insights into Carbon Utilization and Element Cycling Functions of Hydrothermarchaeota in Hydrothermal Sediment.</title>
        <authorList>
            <person name="Zhou Z."/>
            <person name="Liu Y."/>
            <person name="Xu W."/>
            <person name="Pan J."/>
            <person name="Luo Z.H."/>
            <person name="Li M."/>
        </authorList>
    </citation>
    <scope>NUCLEOTIDE SEQUENCE [LARGE SCALE GENOMIC DNA]</scope>
    <source>
        <strain evidence="2">HyVt-577</strain>
    </source>
</reference>
<dbReference type="AlphaFoldDB" id="A0A7V4UC99"/>
<feature type="transmembrane region" description="Helical" evidence="1">
    <location>
        <begin position="216"/>
        <end position="234"/>
    </location>
</feature>
<dbReference type="EMBL" id="DRQG01000023">
    <property type="protein sequence ID" value="HGY54577.1"/>
    <property type="molecule type" value="Genomic_DNA"/>
</dbReference>
<accession>A0A7V4UC99</accession>
<sequence length="333" mass="37127">MITSFVFIMMLLIEYINVQTRGSWQDSLKNNRWGQYVLGSLLGALPGCLGAFTVVSLYSHRVVSLGALVATMIATSGDEAFVMFSLFPLKALWITLSLFLLGIVTGALTDVLFKKQDALLGHIDHELPIHQDDYCNCFPRGQIWQQLKHINMPRALLIGIFAFFLFFLVSGSLGPKAWDWKKITFVLSAAFGLFVSSTVPDHFLEEHLWKHVVKKHLPRIFLWTFGALLVMHLLESYMDVHTWIHDNTVLVMLVAVLIGIIPESGPHLIFVTMYASGTLPFSILLASSIVQDGHGMLPMLAISRRGFLVVKGINIFVGLLIGVAVWYVSTGLP</sequence>
<protein>
    <recommendedName>
        <fullName evidence="3">Selenocysteine protein</fullName>
    </recommendedName>
</protein>
<feature type="transmembrane region" description="Helical" evidence="1">
    <location>
        <begin position="185"/>
        <end position="204"/>
    </location>
</feature>
<dbReference type="Pfam" id="PF11449">
    <property type="entry name" value="ArsP_2"/>
    <property type="match status" value="1"/>
</dbReference>
<keyword evidence="1" id="KW-1133">Transmembrane helix</keyword>
<keyword evidence="1" id="KW-0812">Transmembrane</keyword>